<keyword evidence="6 13" id="KW-0862">Zinc</keyword>
<evidence type="ECO:0000256" key="14">
    <source>
        <dbReference type="SAM" id="MobiDB-lite"/>
    </source>
</evidence>
<dbReference type="PANTHER" id="PTHR14732">
    <property type="entry name" value="RNA POLYMERASE II SUBUNIT B1 CTD PHOSPHATASE RPAP2-RELATED"/>
    <property type="match status" value="1"/>
</dbReference>
<proteinExistence type="inferred from homology"/>
<keyword evidence="5 13" id="KW-0378">Hydrolase</keyword>
<evidence type="ECO:0000256" key="8">
    <source>
        <dbReference type="ARBA" id="ARBA00023242"/>
    </source>
</evidence>
<evidence type="ECO:0000256" key="3">
    <source>
        <dbReference type="ARBA" id="ARBA00022723"/>
    </source>
</evidence>
<evidence type="ECO:0000313" key="17">
    <source>
        <dbReference type="Proteomes" id="UP001345963"/>
    </source>
</evidence>
<dbReference type="InterPro" id="IPR007308">
    <property type="entry name" value="Rtr1/RPAP2_dom"/>
</dbReference>
<protein>
    <recommendedName>
        <fullName evidence="13">RNA polymerase II subunit B1 CTD phosphatase RPAP2 homolog</fullName>
        <ecNumber evidence="13">3.1.3.16</ecNumber>
    </recommendedName>
</protein>
<evidence type="ECO:0000256" key="11">
    <source>
        <dbReference type="ARBA" id="ARBA00048336"/>
    </source>
</evidence>
<feature type="compositionally biased region" description="Basic residues" evidence="14">
    <location>
        <begin position="24"/>
        <end position="40"/>
    </location>
</feature>
<feature type="domain" description="RTR1-type" evidence="15">
    <location>
        <begin position="87"/>
        <end position="170"/>
    </location>
</feature>
<keyword evidence="4 13" id="KW-0863">Zinc-finger</keyword>
<organism evidence="16 17">
    <name type="scientific">Ataeniobius toweri</name>
    <dbReference type="NCBI Taxonomy" id="208326"/>
    <lineage>
        <taxon>Eukaryota</taxon>
        <taxon>Metazoa</taxon>
        <taxon>Chordata</taxon>
        <taxon>Craniata</taxon>
        <taxon>Vertebrata</taxon>
        <taxon>Euteleostomi</taxon>
        <taxon>Actinopterygii</taxon>
        <taxon>Neopterygii</taxon>
        <taxon>Teleostei</taxon>
        <taxon>Neoteleostei</taxon>
        <taxon>Acanthomorphata</taxon>
        <taxon>Ovalentaria</taxon>
        <taxon>Atherinomorphae</taxon>
        <taxon>Cyprinodontiformes</taxon>
        <taxon>Goodeidae</taxon>
        <taxon>Ataeniobius</taxon>
    </lineage>
</organism>
<dbReference type="EC" id="3.1.3.16" evidence="13"/>
<keyword evidence="8 13" id="KW-0539">Nucleus</keyword>
<evidence type="ECO:0000256" key="12">
    <source>
        <dbReference type="PROSITE-ProRule" id="PRU00812"/>
    </source>
</evidence>
<accession>A0ABU7A1J6</accession>
<dbReference type="InterPro" id="IPR039693">
    <property type="entry name" value="Rtr1/RPAP2"/>
</dbReference>
<evidence type="ECO:0000256" key="6">
    <source>
        <dbReference type="ARBA" id="ARBA00022833"/>
    </source>
</evidence>
<feature type="region of interest" description="Disordered" evidence="14">
    <location>
        <begin position="433"/>
        <end position="467"/>
    </location>
</feature>
<evidence type="ECO:0000256" key="9">
    <source>
        <dbReference type="ARBA" id="ARBA00045547"/>
    </source>
</evidence>
<comment type="catalytic activity">
    <reaction evidence="10 13">
        <text>O-phospho-L-seryl-[protein] + H2O = L-seryl-[protein] + phosphate</text>
        <dbReference type="Rhea" id="RHEA:20629"/>
        <dbReference type="Rhea" id="RHEA-COMP:9863"/>
        <dbReference type="Rhea" id="RHEA-COMP:11604"/>
        <dbReference type="ChEBI" id="CHEBI:15377"/>
        <dbReference type="ChEBI" id="CHEBI:29999"/>
        <dbReference type="ChEBI" id="CHEBI:43474"/>
        <dbReference type="ChEBI" id="CHEBI:83421"/>
        <dbReference type="EC" id="3.1.3.16"/>
    </reaction>
</comment>
<feature type="region of interest" description="Disordered" evidence="14">
    <location>
        <begin position="196"/>
        <end position="244"/>
    </location>
</feature>
<evidence type="ECO:0000256" key="10">
    <source>
        <dbReference type="ARBA" id="ARBA00047761"/>
    </source>
</evidence>
<dbReference type="Proteomes" id="UP001345963">
    <property type="component" value="Unassembled WGS sequence"/>
</dbReference>
<comment type="subcellular location">
    <subcellularLocation>
        <location evidence="1 13">Nucleus</location>
    </subcellularLocation>
</comment>
<dbReference type="PANTHER" id="PTHR14732:SF0">
    <property type="entry name" value="RNA POLYMERASE II SUBUNIT B1 CTD PHOSPHATASE RPAP2-RELATED"/>
    <property type="match status" value="1"/>
</dbReference>
<dbReference type="EMBL" id="JAHUTI010000179">
    <property type="protein sequence ID" value="MED6231743.1"/>
    <property type="molecule type" value="Genomic_DNA"/>
</dbReference>
<evidence type="ECO:0000256" key="2">
    <source>
        <dbReference type="ARBA" id="ARBA00005676"/>
    </source>
</evidence>
<sequence length="634" mass="71231">MGTSRVRVERRENRNSMETEERRRRGGSAKSSKKGGRCAKLRAAEEEARGREKVKERLREKLELERRALAVVERLLEDSVAEDFLIDCARFITPANYKDTVEERFIAKLCGYPLCPNKLGKIPSQQYKISTKTNRVYDITERKCFCSNFCYKASKEYELQISKTPLWLRQHESPPQIRLLKKGDGGSSGKEVMLSERRLNEEDIENPPAASSEDLPDSQRGSAGGDCSQSSESDPKQDFVSTVVSQQQRLRVHWADLPKHTDEDGNQTEHLQIQNPEKWGEVRGEQEWMELCADNDASPEDQSVDEAMVKLNECRVSERVIPNTDVPVNTQTEVISSPTASFMGTKPSAGSKQASSTPAGAPSNSPGLSITQVGMSRKGAAGLRDLLKKHAGEVNLDSVRLNLLECLKRTLKEWCTDETLSFLYGADHLLGSPFGDLKETKEEELDEDDLEDDDDMTEPGAEEQKRPLAAAPDYETLQKEMEQLQLRISEFYKGTWILPEEEQELSAHKLTVQDPASTGPVLPLIDSQAQDLIQKRITVEKLSSCLRNIVGPVGLAMSDISTDLNNLVRTLRFTNTNIIHKTSEWTLIAVVLLHLSVMHHRRHTLSSRHTFKFKHTLKQSLHSSSSAFSGKTLT</sequence>
<gene>
    <name evidence="16" type="ORF">ATANTOWER_006850</name>
</gene>
<dbReference type="PROSITE" id="PS51479">
    <property type="entry name" value="ZF_RTR1"/>
    <property type="match status" value="1"/>
</dbReference>
<feature type="compositionally biased region" description="Basic and acidic residues" evidence="14">
    <location>
        <begin position="1"/>
        <end position="23"/>
    </location>
</feature>
<comment type="caution">
    <text evidence="16">The sequence shown here is derived from an EMBL/GenBank/DDBJ whole genome shotgun (WGS) entry which is preliminary data.</text>
</comment>
<comment type="catalytic activity">
    <reaction evidence="11 13">
        <text>O-phospho-L-threonyl-[protein] + H2O = L-threonyl-[protein] + phosphate</text>
        <dbReference type="Rhea" id="RHEA:47004"/>
        <dbReference type="Rhea" id="RHEA-COMP:11060"/>
        <dbReference type="Rhea" id="RHEA-COMP:11605"/>
        <dbReference type="ChEBI" id="CHEBI:15377"/>
        <dbReference type="ChEBI" id="CHEBI:30013"/>
        <dbReference type="ChEBI" id="CHEBI:43474"/>
        <dbReference type="ChEBI" id="CHEBI:61977"/>
        <dbReference type="EC" id="3.1.3.16"/>
    </reaction>
</comment>
<feature type="region of interest" description="Disordered" evidence="14">
    <location>
        <begin position="1"/>
        <end position="44"/>
    </location>
</feature>
<dbReference type="Gene3D" id="1.25.40.820">
    <property type="match status" value="1"/>
</dbReference>
<evidence type="ECO:0000256" key="13">
    <source>
        <dbReference type="RuleBase" id="RU367080"/>
    </source>
</evidence>
<evidence type="ECO:0000313" key="16">
    <source>
        <dbReference type="EMBL" id="MED6231743.1"/>
    </source>
</evidence>
<evidence type="ECO:0000256" key="5">
    <source>
        <dbReference type="ARBA" id="ARBA00022801"/>
    </source>
</evidence>
<name>A0ABU7A1J6_9TELE</name>
<dbReference type="Pfam" id="PF04181">
    <property type="entry name" value="RPAP2_Rtr1"/>
    <property type="match status" value="1"/>
</dbReference>
<keyword evidence="17" id="KW-1185">Reference proteome</keyword>
<comment type="subunit">
    <text evidence="13">Associates with the RNA polymerase II complex.</text>
</comment>
<comment type="function">
    <text evidence="9">Protein phosphatase that displays CTD phosphatase activity and regulates transcription of snRNA genes. Recognizes and binds phosphorylated 'Ser-7' of the C-terminal heptapeptide repeat domain (CTD) of the largest RNA polymerase II subunit POLR2A, and mediates dephosphorylation of 'Ser-5' of the CTD, thereby promoting transcription of snRNA genes. Downstream of EIF2AK3/PERK, dephosphorylates ERN1, a sensor for the endoplasmic reticulum unfolded protein response (UPR), to abort failed ER-stress adaptation and trigger apoptosis.</text>
</comment>
<feature type="compositionally biased region" description="Acidic residues" evidence="14">
    <location>
        <begin position="442"/>
        <end position="461"/>
    </location>
</feature>
<reference evidence="16 17" key="1">
    <citation type="submission" date="2021-07" db="EMBL/GenBank/DDBJ databases">
        <authorList>
            <person name="Palmer J.M."/>
        </authorList>
    </citation>
    <scope>NUCLEOTIDE SEQUENCE [LARGE SCALE GENOMIC DNA]</scope>
    <source>
        <strain evidence="16 17">AT_MEX2019</strain>
        <tissue evidence="16">Muscle</tissue>
    </source>
</reference>
<evidence type="ECO:0000256" key="1">
    <source>
        <dbReference type="ARBA" id="ARBA00004123"/>
    </source>
</evidence>
<evidence type="ECO:0000259" key="15">
    <source>
        <dbReference type="PROSITE" id="PS51479"/>
    </source>
</evidence>
<evidence type="ECO:0000256" key="4">
    <source>
        <dbReference type="ARBA" id="ARBA00022771"/>
    </source>
</evidence>
<keyword evidence="3 13" id="KW-0479">Metal-binding</keyword>
<keyword evidence="7 13" id="KW-0904">Protein phosphatase</keyword>
<feature type="region of interest" description="Disordered" evidence="14">
    <location>
        <begin position="338"/>
        <end position="371"/>
    </location>
</feature>
<comment type="similarity">
    <text evidence="2 12 13">Belongs to the RPAP2 family.</text>
</comment>
<evidence type="ECO:0000256" key="7">
    <source>
        <dbReference type="ARBA" id="ARBA00022912"/>
    </source>
</evidence>
<dbReference type="InterPro" id="IPR038534">
    <property type="entry name" value="Rtr1/RPAP2_sf"/>
</dbReference>